<dbReference type="InterPro" id="IPR002553">
    <property type="entry name" value="Clathrin/coatomer_adapt-like_N"/>
</dbReference>
<dbReference type="Proteomes" id="UP000305067">
    <property type="component" value="Unassembled WGS sequence"/>
</dbReference>
<feature type="domain" description="Clathrin/coatomer adaptor adaptin-like N-terminal" evidence="8">
    <location>
        <begin position="47"/>
        <end position="586"/>
    </location>
</feature>
<gene>
    <name evidence="9" type="ORF">BDV98DRAFT_648787</name>
</gene>
<organism evidence="9 10">
    <name type="scientific">Pterulicium gracile</name>
    <dbReference type="NCBI Taxonomy" id="1884261"/>
    <lineage>
        <taxon>Eukaryota</taxon>
        <taxon>Fungi</taxon>
        <taxon>Dikarya</taxon>
        <taxon>Basidiomycota</taxon>
        <taxon>Agaricomycotina</taxon>
        <taxon>Agaricomycetes</taxon>
        <taxon>Agaricomycetidae</taxon>
        <taxon>Agaricales</taxon>
        <taxon>Pleurotineae</taxon>
        <taxon>Pterulaceae</taxon>
        <taxon>Pterulicium</taxon>
    </lineage>
</organism>
<name>A0A5C3QPU7_9AGAR</name>
<dbReference type="GO" id="GO:0030117">
    <property type="term" value="C:membrane coat"/>
    <property type="evidence" value="ECO:0007669"/>
    <property type="project" value="InterPro"/>
</dbReference>
<evidence type="ECO:0000256" key="2">
    <source>
        <dbReference type="ARBA" id="ARBA00006613"/>
    </source>
</evidence>
<dbReference type="Gene3D" id="1.25.10.10">
    <property type="entry name" value="Leucine-rich Repeat Variant"/>
    <property type="match status" value="1"/>
</dbReference>
<evidence type="ECO:0000256" key="1">
    <source>
        <dbReference type="ARBA" id="ARBA00004308"/>
    </source>
</evidence>
<comment type="function">
    <text evidence="6">Adaptins are components of the adaptor complexes which link clathrin to receptors in coated vesicles. Clathrin-associated protein complexes are believed to interact with the cytoplasmic tails of membrane proteins, leading to their selection and concentration.</text>
</comment>
<evidence type="ECO:0000256" key="4">
    <source>
        <dbReference type="ARBA" id="ARBA00022927"/>
    </source>
</evidence>
<dbReference type="PANTHER" id="PTHR11134">
    <property type="entry name" value="ADAPTOR COMPLEX SUBUNIT BETA FAMILY MEMBER"/>
    <property type="match status" value="1"/>
</dbReference>
<dbReference type="EMBL" id="ML178819">
    <property type="protein sequence ID" value="TFL04003.1"/>
    <property type="molecule type" value="Genomic_DNA"/>
</dbReference>
<dbReference type="GO" id="GO:0006886">
    <property type="term" value="P:intracellular protein transport"/>
    <property type="evidence" value="ECO:0007669"/>
    <property type="project" value="InterPro"/>
</dbReference>
<evidence type="ECO:0000259" key="8">
    <source>
        <dbReference type="Pfam" id="PF01602"/>
    </source>
</evidence>
<reference evidence="9 10" key="1">
    <citation type="journal article" date="2019" name="Nat. Ecol. Evol.">
        <title>Megaphylogeny resolves global patterns of mushroom evolution.</title>
        <authorList>
            <person name="Varga T."/>
            <person name="Krizsan K."/>
            <person name="Foldi C."/>
            <person name="Dima B."/>
            <person name="Sanchez-Garcia M."/>
            <person name="Sanchez-Ramirez S."/>
            <person name="Szollosi G.J."/>
            <person name="Szarkandi J.G."/>
            <person name="Papp V."/>
            <person name="Albert L."/>
            <person name="Andreopoulos W."/>
            <person name="Angelini C."/>
            <person name="Antonin V."/>
            <person name="Barry K.W."/>
            <person name="Bougher N.L."/>
            <person name="Buchanan P."/>
            <person name="Buyck B."/>
            <person name="Bense V."/>
            <person name="Catcheside P."/>
            <person name="Chovatia M."/>
            <person name="Cooper J."/>
            <person name="Damon W."/>
            <person name="Desjardin D."/>
            <person name="Finy P."/>
            <person name="Geml J."/>
            <person name="Haridas S."/>
            <person name="Hughes K."/>
            <person name="Justo A."/>
            <person name="Karasinski D."/>
            <person name="Kautmanova I."/>
            <person name="Kiss B."/>
            <person name="Kocsube S."/>
            <person name="Kotiranta H."/>
            <person name="LaButti K.M."/>
            <person name="Lechner B.E."/>
            <person name="Liimatainen K."/>
            <person name="Lipzen A."/>
            <person name="Lukacs Z."/>
            <person name="Mihaltcheva S."/>
            <person name="Morgado L.N."/>
            <person name="Niskanen T."/>
            <person name="Noordeloos M.E."/>
            <person name="Ohm R.A."/>
            <person name="Ortiz-Santana B."/>
            <person name="Ovrebo C."/>
            <person name="Racz N."/>
            <person name="Riley R."/>
            <person name="Savchenko A."/>
            <person name="Shiryaev A."/>
            <person name="Soop K."/>
            <person name="Spirin V."/>
            <person name="Szebenyi C."/>
            <person name="Tomsovsky M."/>
            <person name="Tulloss R.E."/>
            <person name="Uehling J."/>
            <person name="Grigoriev I.V."/>
            <person name="Vagvolgyi C."/>
            <person name="Papp T."/>
            <person name="Martin F.M."/>
            <person name="Miettinen O."/>
            <person name="Hibbett D.S."/>
            <person name="Nagy L.G."/>
        </authorList>
    </citation>
    <scope>NUCLEOTIDE SEQUENCE [LARGE SCALE GENOMIC DNA]</scope>
    <source>
        <strain evidence="9 10">CBS 309.79</strain>
    </source>
</reference>
<feature type="compositionally biased region" description="Basic and acidic residues" evidence="7">
    <location>
        <begin position="751"/>
        <end position="762"/>
    </location>
</feature>
<comment type="subcellular location">
    <subcellularLocation>
        <location evidence="1">Endomembrane system</location>
    </subcellularLocation>
</comment>
<evidence type="ECO:0000313" key="10">
    <source>
        <dbReference type="Proteomes" id="UP000305067"/>
    </source>
</evidence>
<dbReference type="OrthoDB" id="10254310at2759"/>
<comment type="similarity">
    <text evidence="2 6">Belongs to the adaptor complexes large subunit family.</text>
</comment>
<dbReference type="AlphaFoldDB" id="A0A5C3QPU7"/>
<dbReference type="GO" id="GO:0012505">
    <property type="term" value="C:endomembrane system"/>
    <property type="evidence" value="ECO:0007669"/>
    <property type="project" value="UniProtKB-SubCell"/>
</dbReference>
<accession>A0A5C3QPU7</accession>
<feature type="compositionally biased region" description="Acidic residues" evidence="7">
    <location>
        <begin position="709"/>
        <end position="750"/>
    </location>
</feature>
<dbReference type="GO" id="GO:0016192">
    <property type="term" value="P:vesicle-mediated transport"/>
    <property type="evidence" value="ECO:0007669"/>
    <property type="project" value="InterPro"/>
</dbReference>
<dbReference type="InterPro" id="IPR016342">
    <property type="entry name" value="AP_complex_bsu_1_2_4"/>
</dbReference>
<dbReference type="InterPro" id="IPR016024">
    <property type="entry name" value="ARM-type_fold"/>
</dbReference>
<feature type="region of interest" description="Disordered" evidence="7">
    <location>
        <begin position="662"/>
        <end position="762"/>
    </location>
</feature>
<dbReference type="PIRSF" id="PIRSF002291">
    <property type="entry name" value="AP_complex_beta"/>
    <property type="match status" value="1"/>
</dbReference>
<dbReference type="InterPro" id="IPR026739">
    <property type="entry name" value="AP_beta"/>
</dbReference>
<dbReference type="InterPro" id="IPR011989">
    <property type="entry name" value="ARM-like"/>
</dbReference>
<evidence type="ECO:0000256" key="6">
    <source>
        <dbReference type="PIRNR" id="PIRNR002291"/>
    </source>
</evidence>
<keyword evidence="10" id="KW-1185">Reference proteome</keyword>
<dbReference type="GO" id="GO:0030276">
    <property type="term" value="F:clathrin binding"/>
    <property type="evidence" value="ECO:0007669"/>
    <property type="project" value="InterPro"/>
</dbReference>
<keyword evidence="3 6" id="KW-0813">Transport</keyword>
<dbReference type="SUPFAM" id="SSF48371">
    <property type="entry name" value="ARM repeat"/>
    <property type="match status" value="1"/>
</dbReference>
<evidence type="ECO:0000313" key="9">
    <source>
        <dbReference type="EMBL" id="TFL04003.1"/>
    </source>
</evidence>
<proteinExistence type="inferred from homology"/>
<keyword evidence="5 6" id="KW-0472">Membrane</keyword>
<protein>
    <recommendedName>
        <fullName evidence="6">AP complex subunit beta</fullName>
    </recommendedName>
</protein>
<keyword evidence="4 6" id="KW-0653">Protein transport</keyword>
<dbReference type="Pfam" id="PF01602">
    <property type="entry name" value="Adaptin_N"/>
    <property type="match status" value="1"/>
</dbReference>
<evidence type="ECO:0000256" key="7">
    <source>
        <dbReference type="SAM" id="MobiDB-lite"/>
    </source>
</evidence>
<dbReference type="STRING" id="1884261.A0A5C3QPU7"/>
<sequence>MSALTNLSENASRLGMRLQEQLSEHTRDFQFTKSGASAYLDLSDEKLRTIRKQLDSSSDRDKLDAMKRLVALISKGRNVSEYFAQVVKNVASHNLEIRKLVYIFLLRYAEQEPDLALLSINTFQRDLTDSSPLIRSMALRVLSGIPLPMIGSIVVLGIKKCAADMSPYVRKAAALAIPRCHRLDAGHTTALIDIVSSLLRDSSPLSIGAVAVAFEAVCPTRLDLIHPHYRRLCALIVDVDEWGQLNLVHLLLCYARTMLPRPVSRQEEEIWAEDVDDDLDLLLRSSEPLLQSRNPAVVLAVCRLIYHSGVYSRFAKMVPPLLRLLHTSPETESVVLCYLLRLADSNYLSPLLTRSYTRFFICCNDTRATKLTKIHLLLKLANAEISASILREFVEYTDDTDDVVVNTSMRAIGKLAQDIPESSLQCFSALQSMIKDSTDVVVSSAVTVFKDLVRLRPPIGPGVPLHDGLPFPSSFISTLAYRLDEIKNSEARGCILWLVGQYAAAPQLHEAGTIDFAPDVLRRAVRAFMHERPGVKMQTLSLAAKMLTARPKEDRTTLMCRHLFHLARYDASSDVRDRCRMLVSLLVGVAPGLSREDAASRRGVVLRGEQVRLVLFSDKASTSAVVGGHAYESNAMVIGSMSVVLTRSPLMDTFLPDWLEQGTQPTLRGSGEVKPSQTVPRSIVSAPPKASSYATTGIEKPTSPKWTEDLDEFYSQESDTEEEATEEEEEEEEEEEDSSSDEGSTENESSEGERLNHTDVLG</sequence>
<evidence type="ECO:0000256" key="5">
    <source>
        <dbReference type="ARBA" id="ARBA00023136"/>
    </source>
</evidence>
<evidence type="ECO:0000256" key="3">
    <source>
        <dbReference type="ARBA" id="ARBA00022448"/>
    </source>
</evidence>